<reference evidence="1" key="2">
    <citation type="submission" date="2020-09" db="EMBL/GenBank/DDBJ databases">
        <authorList>
            <person name="Sun Q."/>
            <person name="Zhou Y."/>
        </authorList>
    </citation>
    <scope>NUCLEOTIDE SEQUENCE</scope>
    <source>
        <strain evidence="1">CGMCC 4.3508</strain>
    </source>
</reference>
<dbReference type="Proteomes" id="UP000638263">
    <property type="component" value="Unassembled WGS sequence"/>
</dbReference>
<name>A0A917RRH9_9NOCA</name>
<proteinExistence type="predicted"/>
<dbReference type="EMBL" id="BMMH01000008">
    <property type="protein sequence ID" value="GGL20883.1"/>
    <property type="molecule type" value="Genomic_DNA"/>
</dbReference>
<evidence type="ECO:0000313" key="2">
    <source>
        <dbReference type="Proteomes" id="UP000638263"/>
    </source>
</evidence>
<accession>A0A917RRH9</accession>
<comment type="caution">
    <text evidence="1">The sequence shown here is derived from an EMBL/GenBank/DDBJ whole genome shotgun (WGS) entry which is preliminary data.</text>
</comment>
<protein>
    <submittedName>
        <fullName evidence="1">Uncharacterized protein</fullName>
    </submittedName>
</protein>
<evidence type="ECO:0000313" key="1">
    <source>
        <dbReference type="EMBL" id="GGL20883.1"/>
    </source>
</evidence>
<keyword evidence="2" id="KW-1185">Reference proteome</keyword>
<organism evidence="1 2">
    <name type="scientific">Nocardia jinanensis</name>
    <dbReference type="NCBI Taxonomy" id="382504"/>
    <lineage>
        <taxon>Bacteria</taxon>
        <taxon>Bacillati</taxon>
        <taxon>Actinomycetota</taxon>
        <taxon>Actinomycetes</taxon>
        <taxon>Mycobacteriales</taxon>
        <taxon>Nocardiaceae</taxon>
        <taxon>Nocardia</taxon>
    </lineage>
</organism>
<sequence length="111" mass="12601">MPPVTSIRFVISTSVVRNEFASHDREPDSLPEQPIPNFEEPELIRPAMIRMSPHELRDPVPPSDGWLIDTSSDDATGFCAYRAFTHGPPRRPAFGYRSMNMRMTCACKLRP</sequence>
<reference evidence="1" key="1">
    <citation type="journal article" date="2014" name="Int. J. Syst. Evol. Microbiol.">
        <title>Complete genome sequence of Corynebacterium casei LMG S-19264T (=DSM 44701T), isolated from a smear-ripened cheese.</title>
        <authorList>
            <consortium name="US DOE Joint Genome Institute (JGI-PGF)"/>
            <person name="Walter F."/>
            <person name="Albersmeier A."/>
            <person name="Kalinowski J."/>
            <person name="Ruckert C."/>
        </authorList>
    </citation>
    <scope>NUCLEOTIDE SEQUENCE</scope>
    <source>
        <strain evidence="1">CGMCC 4.3508</strain>
    </source>
</reference>
<dbReference type="AlphaFoldDB" id="A0A917RRH9"/>
<gene>
    <name evidence="1" type="ORF">GCM10011588_39650</name>
</gene>